<organism evidence="9 10">
    <name type="scientific">Taeniopygia guttata</name>
    <name type="common">Zebra finch</name>
    <name type="synonym">Poephila guttata</name>
    <dbReference type="NCBI Taxonomy" id="59729"/>
    <lineage>
        <taxon>Eukaryota</taxon>
        <taxon>Metazoa</taxon>
        <taxon>Chordata</taxon>
        <taxon>Craniata</taxon>
        <taxon>Vertebrata</taxon>
        <taxon>Euteleostomi</taxon>
        <taxon>Archelosauria</taxon>
        <taxon>Archosauria</taxon>
        <taxon>Dinosauria</taxon>
        <taxon>Saurischia</taxon>
        <taxon>Theropoda</taxon>
        <taxon>Coelurosauria</taxon>
        <taxon>Aves</taxon>
        <taxon>Neognathae</taxon>
        <taxon>Neoaves</taxon>
        <taxon>Telluraves</taxon>
        <taxon>Australaves</taxon>
        <taxon>Passeriformes</taxon>
        <taxon>Passeroidea</taxon>
        <taxon>Estrildidae</taxon>
        <taxon>Estrildinae</taxon>
        <taxon>Taeniopygia</taxon>
    </lineage>
</organism>
<dbReference type="GeneTree" id="ENSGT00940000154614"/>
<evidence type="ECO:0000256" key="4">
    <source>
        <dbReference type="ARBA" id="ARBA00023157"/>
    </source>
</evidence>
<dbReference type="FunFam" id="2.60.40.10:FF:000032">
    <property type="entry name" value="palladin isoform X1"/>
    <property type="match status" value="1"/>
</dbReference>
<dbReference type="InterPro" id="IPR003599">
    <property type="entry name" value="Ig_sub"/>
</dbReference>
<evidence type="ECO:0000313" key="9">
    <source>
        <dbReference type="Ensembl" id="ENSTGUP00000003792.2"/>
    </source>
</evidence>
<feature type="domain" description="Ig-like" evidence="8">
    <location>
        <begin position="1103"/>
        <end position="1188"/>
    </location>
</feature>
<dbReference type="GO" id="GO:0007156">
    <property type="term" value="P:homophilic cell adhesion via plasma membrane adhesion molecules"/>
    <property type="evidence" value="ECO:0007669"/>
    <property type="project" value="TreeGrafter"/>
</dbReference>
<dbReference type="SMART" id="SM00409">
    <property type="entry name" value="IG"/>
    <property type="match status" value="9"/>
</dbReference>
<evidence type="ECO:0000256" key="7">
    <source>
        <dbReference type="SAM" id="MobiDB-lite"/>
    </source>
</evidence>
<reference evidence="9 10" key="1">
    <citation type="journal article" date="2010" name="Nature">
        <title>The genome of a songbird.</title>
        <authorList>
            <person name="Warren W.C."/>
            <person name="Clayton D.F."/>
            <person name="Ellegren H."/>
            <person name="Arnold A.P."/>
            <person name="Hillier L.W."/>
            <person name="Kunstner A."/>
            <person name="Searle S."/>
            <person name="White S."/>
            <person name="Vilella A.J."/>
            <person name="Fairley S."/>
            <person name="Heger A."/>
            <person name="Kong L."/>
            <person name="Ponting C.P."/>
            <person name="Jarvis E.D."/>
            <person name="Mello C.V."/>
            <person name="Minx P."/>
            <person name="Lovell P."/>
            <person name="Velho T.A."/>
            <person name="Ferris M."/>
            <person name="Balakrishnan C.N."/>
            <person name="Sinha S."/>
            <person name="Blatti C."/>
            <person name="London S.E."/>
            <person name="Li Y."/>
            <person name="Lin Y.C."/>
            <person name="George J."/>
            <person name="Sweedler J."/>
            <person name="Southey B."/>
            <person name="Gunaratne P."/>
            <person name="Watson M."/>
            <person name="Nam K."/>
            <person name="Backstrom N."/>
            <person name="Smeds L."/>
            <person name="Nabholz B."/>
            <person name="Itoh Y."/>
            <person name="Whitney O."/>
            <person name="Pfenning A.R."/>
            <person name="Howard J."/>
            <person name="Volker M."/>
            <person name="Skinner B.M."/>
            <person name="Griffin D.K."/>
            <person name="Ye L."/>
            <person name="McLaren W.M."/>
            <person name="Flicek P."/>
            <person name="Quesada V."/>
            <person name="Velasco G."/>
            <person name="Lopez-Otin C."/>
            <person name="Puente X.S."/>
            <person name="Olender T."/>
            <person name="Lancet D."/>
            <person name="Smit A.F."/>
            <person name="Hubley R."/>
            <person name="Konkel M.K."/>
            <person name="Walker J.A."/>
            <person name="Batzer M.A."/>
            <person name="Gu W."/>
            <person name="Pollock D.D."/>
            <person name="Chen L."/>
            <person name="Cheng Z."/>
            <person name="Eichler E.E."/>
            <person name="Stapley J."/>
            <person name="Slate J."/>
            <person name="Ekblom R."/>
            <person name="Birkhead T."/>
            <person name="Burke T."/>
            <person name="Burt D."/>
            <person name="Scharff C."/>
            <person name="Adam I."/>
            <person name="Richard H."/>
            <person name="Sultan M."/>
            <person name="Soldatov A."/>
            <person name="Lehrach H."/>
            <person name="Edwards S.V."/>
            <person name="Yang S.P."/>
            <person name="Li X."/>
            <person name="Graves T."/>
            <person name="Fulton L."/>
            <person name="Nelson J."/>
            <person name="Chinwalla A."/>
            <person name="Hou S."/>
            <person name="Mardis E.R."/>
            <person name="Wilson R.K."/>
        </authorList>
    </citation>
    <scope>NUCLEOTIDE SEQUENCE [LARGE SCALE GENOMIC DNA]</scope>
</reference>
<dbReference type="InterPro" id="IPR003598">
    <property type="entry name" value="Ig_sub2"/>
</dbReference>
<feature type="domain" description="Ig-like" evidence="8">
    <location>
        <begin position="608"/>
        <end position="686"/>
    </location>
</feature>
<dbReference type="FunFam" id="2.60.40.10:FF:000186">
    <property type="entry name" value="Hemicentin 1"/>
    <property type="match status" value="1"/>
</dbReference>
<name>H0YZQ8_TAEGU</name>
<dbReference type="OMA" id="WNNQGES"/>
<keyword evidence="10" id="KW-1185">Reference proteome</keyword>
<dbReference type="SMART" id="SM00408">
    <property type="entry name" value="IGc2"/>
    <property type="match status" value="10"/>
</dbReference>
<dbReference type="FunFam" id="2.60.40.10:FF:000890">
    <property type="entry name" value="Hemicentin 1"/>
    <property type="match status" value="1"/>
</dbReference>
<feature type="domain" description="Ig-like" evidence="8">
    <location>
        <begin position="774"/>
        <end position="809"/>
    </location>
</feature>
<dbReference type="GO" id="GO:0070593">
    <property type="term" value="P:dendrite self-avoidance"/>
    <property type="evidence" value="ECO:0007669"/>
    <property type="project" value="TreeGrafter"/>
</dbReference>
<proteinExistence type="predicted"/>
<dbReference type="STRING" id="59729.ENSTGUP00000003792"/>
<dbReference type="GO" id="GO:0007411">
    <property type="term" value="P:axon guidance"/>
    <property type="evidence" value="ECO:0007669"/>
    <property type="project" value="TreeGrafter"/>
</dbReference>
<dbReference type="SUPFAM" id="SSF48726">
    <property type="entry name" value="Immunoglobulin"/>
    <property type="match status" value="11"/>
</dbReference>
<dbReference type="InterPro" id="IPR036465">
    <property type="entry name" value="vWFA_dom_sf"/>
</dbReference>
<keyword evidence="2" id="KW-0964">Secreted</keyword>
<dbReference type="CDD" id="cd00096">
    <property type="entry name" value="Ig"/>
    <property type="match status" value="3"/>
</dbReference>
<evidence type="ECO:0000256" key="1">
    <source>
        <dbReference type="ARBA" id="ARBA00004613"/>
    </source>
</evidence>
<reference evidence="9" key="2">
    <citation type="submission" date="2025-08" db="UniProtKB">
        <authorList>
            <consortium name="Ensembl"/>
        </authorList>
    </citation>
    <scope>IDENTIFICATION</scope>
</reference>
<dbReference type="InterPro" id="IPR007110">
    <property type="entry name" value="Ig-like_dom"/>
</dbReference>
<dbReference type="HOGENOM" id="CLU_000087_0_0_1"/>
<dbReference type="FunFam" id="2.60.40.10:FF:001075">
    <property type="entry name" value="Hemicentin 1"/>
    <property type="match status" value="1"/>
</dbReference>
<dbReference type="InterPro" id="IPR056861">
    <property type="entry name" value="HMCN1-like_VWA"/>
</dbReference>
<dbReference type="PROSITE" id="PS50835">
    <property type="entry name" value="IG_LIKE"/>
    <property type="match status" value="10"/>
</dbReference>
<feature type="domain" description="Ig-like" evidence="8">
    <location>
        <begin position="1189"/>
        <end position="1274"/>
    </location>
</feature>
<feature type="domain" description="Ig-like" evidence="8">
    <location>
        <begin position="1003"/>
        <end position="1098"/>
    </location>
</feature>
<evidence type="ECO:0000259" key="8">
    <source>
        <dbReference type="PROSITE" id="PS50835"/>
    </source>
</evidence>
<dbReference type="SUPFAM" id="SSF53300">
    <property type="entry name" value="vWA-like"/>
    <property type="match status" value="1"/>
</dbReference>
<dbReference type="Gene3D" id="3.40.50.410">
    <property type="entry name" value="von Willebrand factor, type A domain"/>
    <property type="match status" value="1"/>
</dbReference>
<accession>H0YZQ8</accession>
<dbReference type="FunFam" id="3.40.50.410:FF:000032">
    <property type="entry name" value="Hemicentin 1"/>
    <property type="match status" value="1"/>
</dbReference>
<dbReference type="Proteomes" id="UP000007754">
    <property type="component" value="Chromosome 8"/>
</dbReference>
<dbReference type="Gene3D" id="2.60.40.10">
    <property type="entry name" value="Immunoglobulins"/>
    <property type="match status" value="11"/>
</dbReference>
<evidence type="ECO:0000256" key="5">
    <source>
        <dbReference type="ARBA" id="ARBA00023180"/>
    </source>
</evidence>
<dbReference type="InParanoid" id="H0YZQ8"/>
<feature type="domain" description="Ig-like" evidence="8">
    <location>
        <begin position="831"/>
        <end position="911"/>
    </location>
</feature>
<evidence type="ECO:0000256" key="2">
    <source>
        <dbReference type="ARBA" id="ARBA00022525"/>
    </source>
</evidence>
<evidence type="ECO:0000256" key="3">
    <source>
        <dbReference type="ARBA" id="ARBA00022729"/>
    </source>
</evidence>
<dbReference type="PANTHER" id="PTHR10075:SF100">
    <property type="entry name" value="FASCICLIN-2"/>
    <property type="match status" value="1"/>
</dbReference>
<dbReference type="FunFam" id="2.60.40.10:FF:001139">
    <property type="entry name" value="Hemicentin 1"/>
    <property type="match status" value="1"/>
</dbReference>
<dbReference type="Pfam" id="PF25106">
    <property type="entry name" value="VWA_4"/>
    <property type="match status" value="1"/>
</dbReference>
<comment type="subcellular location">
    <subcellularLocation>
        <location evidence="1">Secreted</location>
    </subcellularLocation>
</comment>
<dbReference type="Pfam" id="PF07679">
    <property type="entry name" value="I-set"/>
    <property type="match status" value="6"/>
</dbReference>
<dbReference type="SMART" id="SM00406">
    <property type="entry name" value="IGv"/>
    <property type="match status" value="4"/>
</dbReference>
<dbReference type="InterPro" id="IPR013783">
    <property type="entry name" value="Ig-like_fold"/>
</dbReference>
<dbReference type="InterPro" id="IPR013098">
    <property type="entry name" value="Ig_I-set"/>
</dbReference>
<dbReference type="Ensembl" id="ENSTGUT00000003834.2">
    <property type="protein sequence ID" value="ENSTGUP00000003792.2"/>
    <property type="gene ID" value="ENSTGUG00000003617.2"/>
</dbReference>
<dbReference type="PANTHER" id="PTHR10075">
    <property type="entry name" value="BASIGIN RELATED"/>
    <property type="match status" value="1"/>
</dbReference>
<protein>
    <recommendedName>
        <fullName evidence="8">Ig-like domain-containing protein</fullName>
    </recommendedName>
</protein>
<dbReference type="Pfam" id="PF13927">
    <property type="entry name" value="Ig_3"/>
    <property type="match status" value="3"/>
</dbReference>
<dbReference type="Pfam" id="PF23560">
    <property type="entry name" value="GBD_Hemicentin"/>
    <property type="match status" value="1"/>
</dbReference>
<feature type="region of interest" description="Disordered" evidence="7">
    <location>
        <begin position="1"/>
        <end position="30"/>
    </location>
</feature>
<feature type="domain" description="Ig-like" evidence="8">
    <location>
        <begin position="912"/>
        <end position="998"/>
    </location>
</feature>
<keyword evidence="4" id="KW-1015">Disulfide bond</keyword>
<dbReference type="GO" id="GO:0005576">
    <property type="term" value="C:extracellular region"/>
    <property type="evidence" value="ECO:0007669"/>
    <property type="project" value="UniProtKB-SubCell"/>
</dbReference>
<evidence type="ECO:0000313" key="10">
    <source>
        <dbReference type="Proteomes" id="UP000007754"/>
    </source>
</evidence>
<sequence length="1361" mass="146879">PREAGPGRAQSAAGAPGAAAAAPSPAPAGSSSPAGASTLAFVFDVTGSMYDDLVQVIEGASKILETSLKRPKRPLYNFALVPFHDPEIGPVTITTDPKKFQFELRELYVQGGGDCPEMSIGAIKIALEISLPGSFIYVFTDARSKDYRLTHEVLQLIQQKQSQVVFVLTGDCDDRDHIGYKVYEEIASTSSGQVFHLDKKQVNEVLKWVEEAVQASKVHLLSTDHLSMAVNTWQIPFDPSLKEVTVSLSGPSPAMEIHNPLGEVLYTFFCDRLNELLNIHNSAKVVNVKDPEPGTWTIKTSSSGRHSVRITGLSTIDFRAGFSRKPTLDFKKTSSRPVQGIPTFMLLNTTGILLPARVDRLELLSITGELLKTLPVKYYPDRKPYGLWNISDFIPPDEAFFVKITGYDKDGYLFQRVSSVLFSSIIPDAPKVTMPMKTPGYYLQPGSVPCHVDSLIPFTQRFTKNGVKLGVDQFFKESSSMSWDIAQVSVSDEGFYECVASSTAGTGRAQTFLDPPPVLQVPANVSVVPGAGAVLSCLVLSAGQYNLTWQRHGRDARLQDPLRLRVLANLSLEVRPAQPSDTGSYSCTAANEGGSATAAVFLTVQEPPRLVISPKNQTFTEGSEVSIRCSATGYPKPMVVWTLNDMFIIGSKGTLIIRKAIPRDAGIYGCLASNSAGTEKQTSTLTYIEGPALTVVQSEILVGVGDTTVMECKTTGIPPPQVKWFKAFLVIDIHRGLLKIQETQDLDAGDYTCVATNEAGRAAGKITLDVGSPPVFMQEPGDESADLGSNVTLPCYVQGYPEPRVTWRRLDGAPLFSRNMFSFFLFVQVTPLIGASPATANVIEGQQLTLPCVLLAGNPIPDRRWIKNNVVLVPSPYVSVRSDGSLHLERVRLQDGGDYTCMASSVAGTIVPVIQHGQQIFSTIEGIPVTLPCKASGVPKPSIVWSKKGEVILPSNVRFSAGSDGSLYVVSPGGEESGEYVCTATNAAGYATRKVQLTVYVKPRVSRPGDQQGNAYDKPIEVSVIAGEDVTLPCEVRSLPPPIITWAKEILSASSFSRHTFLPSGSMKISETQVSDSGMYICVATNIAGNVTQSVKLSVHVPPRIQHGPRVVKVQAGQRVELPCSAQGIPAPSVSWFRGTSAVPTDGGKFLQSPDGALGISSAQLSDAGIYTCVATNSAGSDTAEDLDPPFNSPFQERVANQHISFPCPAKGIPKPAIKWLRNGRELTGAEPGLSVLEDGTLLVIAALTPSDSGDYVCVAANEAGSTQRRYSLKVHVPPEIRDQDKVTNTSVVVHHPVSLFCEVTGNPFPVISWYKDDIQVCWINLTGVLRAWYENSFKINTGKCLYVYLSALRTPAQKGS</sequence>
<dbReference type="InterPro" id="IPR013106">
    <property type="entry name" value="Ig_V-set"/>
</dbReference>
<keyword evidence="6" id="KW-0393">Immunoglobulin domain</keyword>
<feature type="domain" description="Ig-like" evidence="8">
    <location>
        <begin position="1279"/>
        <end position="1317"/>
    </location>
</feature>
<feature type="domain" description="Ig-like" evidence="8">
    <location>
        <begin position="516"/>
        <end position="603"/>
    </location>
</feature>
<evidence type="ECO:0000256" key="6">
    <source>
        <dbReference type="ARBA" id="ARBA00023319"/>
    </source>
</evidence>
<dbReference type="GO" id="GO:0005886">
    <property type="term" value="C:plasma membrane"/>
    <property type="evidence" value="ECO:0007669"/>
    <property type="project" value="TreeGrafter"/>
</dbReference>
<reference evidence="9" key="3">
    <citation type="submission" date="2025-09" db="UniProtKB">
        <authorList>
            <consortium name="Ensembl"/>
        </authorList>
    </citation>
    <scope>IDENTIFICATION</scope>
</reference>
<dbReference type="InterPro" id="IPR056475">
    <property type="entry name" value="GBD_Hemicentin/VWA7"/>
</dbReference>
<keyword evidence="3" id="KW-0732">Signal</keyword>
<dbReference type="CDD" id="cd00198">
    <property type="entry name" value="vWFA"/>
    <property type="match status" value="1"/>
</dbReference>
<keyword evidence="5" id="KW-0325">Glycoprotein</keyword>
<dbReference type="InterPro" id="IPR036179">
    <property type="entry name" value="Ig-like_dom_sf"/>
</dbReference>
<feature type="domain" description="Ig-like" evidence="8">
    <location>
        <begin position="691"/>
        <end position="769"/>
    </location>
</feature>
<dbReference type="GO" id="GO:0030424">
    <property type="term" value="C:axon"/>
    <property type="evidence" value="ECO:0007669"/>
    <property type="project" value="TreeGrafter"/>
</dbReference>
<dbReference type="FunFam" id="2.60.40.10:FF:000739">
    <property type="entry name" value="Hemicentin 1"/>
    <property type="match status" value="1"/>
</dbReference>
<dbReference type="GO" id="GO:0098632">
    <property type="term" value="F:cell-cell adhesion mediator activity"/>
    <property type="evidence" value="ECO:0007669"/>
    <property type="project" value="TreeGrafter"/>
</dbReference>